<name>A0A0F9UFY9_9ZZZZ</name>
<dbReference type="EMBL" id="LAZR01000704">
    <property type="protein sequence ID" value="KKN60151.1"/>
    <property type="molecule type" value="Genomic_DNA"/>
</dbReference>
<comment type="caution">
    <text evidence="1">The sequence shown here is derived from an EMBL/GenBank/DDBJ whole genome shotgun (WGS) entry which is preliminary data.</text>
</comment>
<evidence type="ECO:0000313" key="1">
    <source>
        <dbReference type="EMBL" id="KKN60151.1"/>
    </source>
</evidence>
<accession>A0A0F9UFY9</accession>
<gene>
    <name evidence="1" type="ORF">LCGC14_0535290</name>
</gene>
<reference evidence="1" key="1">
    <citation type="journal article" date="2015" name="Nature">
        <title>Complex archaea that bridge the gap between prokaryotes and eukaryotes.</title>
        <authorList>
            <person name="Spang A."/>
            <person name="Saw J.H."/>
            <person name="Jorgensen S.L."/>
            <person name="Zaremba-Niedzwiedzka K."/>
            <person name="Martijn J."/>
            <person name="Lind A.E."/>
            <person name="van Eijk R."/>
            <person name="Schleper C."/>
            <person name="Guy L."/>
            <person name="Ettema T.J."/>
        </authorList>
    </citation>
    <scope>NUCLEOTIDE SEQUENCE</scope>
</reference>
<organism evidence="1">
    <name type="scientific">marine sediment metagenome</name>
    <dbReference type="NCBI Taxonomy" id="412755"/>
    <lineage>
        <taxon>unclassified sequences</taxon>
        <taxon>metagenomes</taxon>
        <taxon>ecological metagenomes</taxon>
    </lineage>
</organism>
<protein>
    <submittedName>
        <fullName evidence="1">Uncharacterized protein</fullName>
    </submittedName>
</protein>
<sequence length="83" mass="9863">MKIKIKTKNMKDVEEGIKRMVNHVSKENSGTNAAHYFINEDGELILEMVYWMENRFVNKMLLKKIQARVRNYDTRATIEMVKV</sequence>
<dbReference type="AlphaFoldDB" id="A0A0F9UFY9"/>
<proteinExistence type="predicted"/>